<keyword evidence="4 10" id="KW-0812">Transmembrane</keyword>
<accession>A0A2S5B5C1</accession>
<feature type="transmembrane region" description="Helical" evidence="10">
    <location>
        <begin position="380"/>
        <end position="399"/>
    </location>
</feature>
<sequence>MVGLDRTGEFKEAVRQKEQSYPPAQKRQRVKFGVHRTGRDHDDKDQVDPWTKQADQVATNLRSFANFLTSIRRAYLDLGATSTQQHPPKRNLDSTKGLAAWEGVRWLTDKERDEIDFAVKVALRKSVDRVRQLEQLEKVRIARLEAEKRDNPPGGALSRLFGLTASPDDAASAAASADALAQHRSLVTFYLNALLADVSQRQRDQQELRVKRQLEKAESLGGIGAQAGPFGIGLDGGEGARAASGSRGPAAGLPPPVPSSSGDPFPSASTGAYTYTGEDDDGDDADNPFGSTLTAEQVQQFEAEESALLKATQTDLEALHKAESSLLEIAALQTQLVTHLTQQSELTDQLWEDAITVSGEVDRGNSQLKKAKERSRDSRMWLLVFLFGSSFTLLFLDYYT</sequence>
<feature type="region of interest" description="Disordered" evidence="9">
    <location>
        <begin position="225"/>
        <end position="291"/>
    </location>
</feature>
<comment type="caution">
    <text evidence="12">The sequence shown here is derived from an EMBL/GenBank/DDBJ whole genome shotgun (WGS) entry which is preliminary data.</text>
</comment>
<feature type="compositionally biased region" description="Low complexity" evidence="9">
    <location>
        <begin position="240"/>
        <end position="251"/>
    </location>
</feature>
<keyword evidence="3" id="KW-0813">Transport</keyword>
<dbReference type="GO" id="GO:0006890">
    <property type="term" value="P:retrograde vesicle-mediated transport, Golgi to endoplasmic reticulum"/>
    <property type="evidence" value="ECO:0007669"/>
    <property type="project" value="TreeGrafter"/>
</dbReference>
<evidence type="ECO:0000256" key="6">
    <source>
        <dbReference type="ARBA" id="ARBA00022989"/>
    </source>
</evidence>
<keyword evidence="8 10" id="KW-0472">Membrane</keyword>
<evidence type="ECO:0000256" key="1">
    <source>
        <dbReference type="ARBA" id="ARBA00004211"/>
    </source>
</evidence>
<feature type="compositionally biased region" description="Basic residues" evidence="9">
    <location>
        <begin position="26"/>
        <end position="36"/>
    </location>
</feature>
<evidence type="ECO:0000256" key="7">
    <source>
        <dbReference type="ARBA" id="ARBA00023054"/>
    </source>
</evidence>
<keyword evidence="5" id="KW-0653">Protein transport</keyword>
<dbReference type="GO" id="GO:0005783">
    <property type="term" value="C:endoplasmic reticulum"/>
    <property type="evidence" value="ECO:0007669"/>
    <property type="project" value="TreeGrafter"/>
</dbReference>
<dbReference type="STRING" id="741276.A0A2S5B5C1"/>
<evidence type="ECO:0000256" key="10">
    <source>
        <dbReference type="SAM" id="Phobius"/>
    </source>
</evidence>
<feature type="compositionally biased region" description="Acidic residues" evidence="9">
    <location>
        <begin position="277"/>
        <end position="286"/>
    </location>
</feature>
<evidence type="ECO:0000256" key="5">
    <source>
        <dbReference type="ARBA" id="ARBA00022927"/>
    </source>
</evidence>
<feature type="compositionally biased region" description="Basic and acidic residues" evidence="9">
    <location>
        <begin position="1"/>
        <end position="18"/>
    </location>
</feature>
<dbReference type="GO" id="GO:0015031">
    <property type="term" value="P:protein transport"/>
    <property type="evidence" value="ECO:0007669"/>
    <property type="project" value="UniProtKB-KW"/>
</dbReference>
<feature type="compositionally biased region" description="Basic and acidic residues" evidence="9">
    <location>
        <begin position="37"/>
        <end position="47"/>
    </location>
</feature>
<dbReference type="PANTHER" id="PTHR15959">
    <property type="entry name" value="SYNTAXIN-18"/>
    <property type="match status" value="1"/>
</dbReference>
<keyword evidence="6 10" id="KW-1133">Transmembrane helix</keyword>
<evidence type="ECO:0000256" key="3">
    <source>
        <dbReference type="ARBA" id="ARBA00022448"/>
    </source>
</evidence>
<dbReference type="Gene3D" id="1.20.5.110">
    <property type="match status" value="1"/>
</dbReference>
<dbReference type="AlphaFoldDB" id="A0A2S5B5C1"/>
<dbReference type="PANTHER" id="PTHR15959:SF0">
    <property type="entry name" value="SYNTAXIN-18"/>
    <property type="match status" value="1"/>
</dbReference>
<keyword evidence="7" id="KW-0175">Coiled coil</keyword>
<feature type="compositionally biased region" description="Gly residues" evidence="9">
    <location>
        <begin position="225"/>
        <end position="239"/>
    </location>
</feature>
<evidence type="ECO:0000259" key="11">
    <source>
        <dbReference type="PROSITE" id="PS50192"/>
    </source>
</evidence>
<evidence type="ECO:0000256" key="2">
    <source>
        <dbReference type="ARBA" id="ARBA00009063"/>
    </source>
</evidence>
<protein>
    <recommendedName>
        <fullName evidence="11">t-SNARE coiled-coil homology domain-containing protein</fullName>
    </recommendedName>
</protein>
<evidence type="ECO:0000256" key="8">
    <source>
        <dbReference type="ARBA" id="ARBA00023136"/>
    </source>
</evidence>
<feature type="domain" description="T-SNARE coiled-coil homology" evidence="11">
    <location>
        <begin position="309"/>
        <end position="371"/>
    </location>
</feature>
<dbReference type="InterPro" id="IPR000727">
    <property type="entry name" value="T_SNARE_dom"/>
</dbReference>
<evidence type="ECO:0000256" key="9">
    <source>
        <dbReference type="SAM" id="MobiDB-lite"/>
    </source>
</evidence>
<dbReference type="PROSITE" id="PS50192">
    <property type="entry name" value="T_SNARE"/>
    <property type="match status" value="1"/>
</dbReference>
<keyword evidence="13" id="KW-1185">Reference proteome</keyword>
<feature type="region of interest" description="Disordered" evidence="9">
    <location>
        <begin position="1"/>
        <end position="47"/>
    </location>
</feature>
<organism evidence="12 13">
    <name type="scientific">Rhodotorula taiwanensis</name>
    <dbReference type="NCBI Taxonomy" id="741276"/>
    <lineage>
        <taxon>Eukaryota</taxon>
        <taxon>Fungi</taxon>
        <taxon>Dikarya</taxon>
        <taxon>Basidiomycota</taxon>
        <taxon>Pucciniomycotina</taxon>
        <taxon>Microbotryomycetes</taxon>
        <taxon>Sporidiobolales</taxon>
        <taxon>Sporidiobolaceae</taxon>
        <taxon>Rhodotorula</taxon>
    </lineage>
</organism>
<dbReference type="OrthoDB" id="342981at2759"/>
<comment type="similarity">
    <text evidence="2">Belongs to the syntaxin family.</text>
</comment>
<evidence type="ECO:0000313" key="13">
    <source>
        <dbReference type="Proteomes" id="UP000237144"/>
    </source>
</evidence>
<gene>
    <name evidence="12" type="ORF">BMF94_4989</name>
</gene>
<dbReference type="FunFam" id="1.20.5.110:FF:000069">
    <property type="entry name" value="Related to syntaxin 18"/>
    <property type="match status" value="1"/>
</dbReference>
<proteinExistence type="inferred from homology"/>
<dbReference type="InterPro" id="IPR019529">
    <property type="entry name" value="Syntaxin-18_N"/>
</dbReference>
<dbReference type="Pfam" id="PF10496">
    <property type="entry name" value="Syntaxin-18_N"/>
    <property type="match status" value="1"/>
</dbReference>
<evidence type="ECO:0000313" key="12">
    <source>
        <dbReference type="EMBL" id="POY71980.1"/>
    </source>
</evidence>
<name>A0A2S5B5C1_9BASI</name>
<evidence type="ECO:0000256" key="4">
    <source>
        <dbReference type="ARBA" id="ARBA00022692"/>
    </source>
</evidence>
<dbReference type="EMBL" id="PJQD01000063">
    <property type="protein sequence ID" value="POY71980.1"/>
    <property type="molecule type" value="Genomic_DNA"/>
</dbReference>
<comment type="subcellular location">
    <subcellularLocation>
        <location evidence="1">Membrane</location>
        <topology evidence="1">Single-pass type IV membrane protein</topology>
    </subcellularLocation>
</comment>
<reference evidence="12 13" key="1">
    <citation type="journal article" date="2018" name="Front. Microbiol.">
        <title>Prospects for Fungal Bioremediation of Acidic Radioactive Waste Sites: Characterization and Genome Sequence of Rhodotorula taiwanensis MD1149.</title>
        <authorList>
            <person name="Tkavc R."/>
            <person name="Matrosova V.Y."/>
            <person name="Grichenko O.E."/>
            <person name="Gostincar C."/>
            <person name="Volpe R.P."/>
            <person name="Klimenkova P."/>
            <person name="Gaidamakova E.K."/>
            <person name="Zhou C.E."/>
            <person name="Stewart B.J."/>
            <person name="Lyman M.G."/>
            <person name="Malfatti S.A."/>
            <person name="Rubinfeld B."/>
            <person name="Courtot M."/>
            <person name="Singh J."/>
            <person name="Dalgard C.L."/>
            <person name="Hamilton T."/>
            <person name="Frey K.G."/>
            <person name="Gunde-Cimerman N."/>
            <person name="Dugan L."/>
            <person name="Daly M.J."/>
        </authorList>
    </citation>
    <scope>NUCLEOTIDE SEQUENCE [LARGE SCALE GENOMIC DNA]</scope>
    <source>
        <strain evidence="12 13">MD1149</strain>
    </source>
</reference>
<dbReference type="Proteomes" id="UP000237144">
    <property type="component" value="Unassembled WGS sequence"/>
</dbReference>
<dbReference type="GO" id="GO:0031201">
    <property type="term" value="C:SNARE complex"/>
    <property type="evidence" value="ECO:0007669"/>
    <property type="project" value="TreeGrafter"/>
</dbReference>